<protein>
    <submittedName>
        <fullName evidence="4">Sugar transferase involved in LPS biosynthesis (Colanic, teichoic acid)</fullName>
    </submittedName>
</protein>
<gene>
    <name evidence="4" type="ORF">SAMN05421740_11366</name>
</gene>
<evidence type="ECO:0000313" key="5">
    <source>
        <dbReference type="Proteomes" id="UP000198916"/>
    </source>
</evidence>
<keyword evidence="2" id="KW-1133">Transmembrane helix</keyword>
<dbReference type="GO" id="GO:0016780">
    <property type="term" value="F:phosphotransferase activity, for other substituted phosphate groups"/>
    <property type="evidence" value="ECO:0007669"/>
    <property type="project" value="TreeGrafter"/>
</dbReference>
<evidence type="ECO:0000259" key="3">
    <source>
        <dbReference type="Pfam" id="PF02397"/>
    </source>
</evidence>
<accession>A0A1H7U370</accession>
<organism evidence="4 5">
    <name type="scientific">Parapedobacter koreensis</name>
    <dbReference type="NCBI Taxonomy" id="332977"/>
    <lineage>
        <taxon>Bacteria</taxon>
        <taxon>Pseudomonadati</taxon>
        <taxon>Bacteroidota</taxon>
        <taxon>Sphingobacteriia</taxon>
        <taxon>Sphingobacteriales</taxon>
        <taxon>Sphingobacteriaceae</taxon>
        <taxon>Parapedobacter</taxon>
    </lineage>
</organism>
<feature type="transmembrane region" description="Helical" evidence="2">
    <location>
        <begin position="58"/>
        <end position="78"/>
    </location>
</feature>
<proteinExistence type="inferred from homology"/>
<sequence>MIRENQVQQIAYKVDNSLYELINYQPTFQPAIRIDLQAVKRKLLVYQETIFLKRIFDILFSSVVLLAGVPVFLVLMLITKATSKGPAFYRQERIGKDQKPFYIYKFRSMRVDAEKDGRPQLASDDDPRITKWGKFMRKTHLDELPQFWNVLKGDMAIVGPRPERRHFINEIKERRPEYTQLFRLKPGITSIGQVHYGYAENVDQMCERVNYDLSYLSTMSLKTDIGIILETVKAMTQGKGK</sequence>
<dbReference type="EMBL" id="FNZR01000013">
    <property type="protein sequence ID" value="SEL91403.1"/>
    <property type="molecule type" value="Genomic_DNA"/>
</dbReference>
<evidence type="ECO:0000313" key="4">
    <source>
        <dbReference type="EMBL" id="SEL91403.1"/>
    </source>
</evidence>
<feature type="domain" description="Bacterial sugar transferase" evidence="3">
    <location>
        <begin position="53"/>
        <end position="236"/>
    </location>
</feature>
<dbReference type="RefSeq" id="WP_090609100.1">
    <property type="nucleotide sequence ID" value="NZ_FNZR01000013.1"/>
</dbReference>
<evidence type="ECO:0000256" key="2">
    <source>
        <dbReference type="SAM" id="Phobius"/>
    </source>
</evidence>
<dbReference type="InterPro" id="IPR003362">
    <property type="entry name" value="Bact_transf"/>
</dbReference>
<reference evidence="5" key="1">
    <citation type="submission" date="2016-10" db="EMBL/GenBank/DDBJ databases">
        <authorList>
            <person name="Varghese N."/>
            <person name="Submissions S."/>
        </authorList>
    </citation>
    <scope>NUCLEOTIDE SEQUENCE [LARGE SCALE GENOMIC DNA]</scope>
    <source>
        <strain evidence="5">Jip14</strain>
    </source>
</reference>
<dbReference type="OrthoDB" id="9808602at2"/>
<keyword evidence="4" id="KW-0808">Transferase</keyword>
<dbReference type="Pfam" id="PF02397">
    <property type="entry name" value="Bac_transf"/>
    <property type="match status" value="1"/>
</dbReference>
<name>A0A1H7U370_9SPHI</name>
<dbReference type="AlphaFoldDB" id="A0A1H7U370"/>
<keyword evidence="2" id="KW-0812">Transmembrane</keyword>
<comment type="similarity">
    <text evidence="1">Belongs to the bacterial sugar transferase family.</text>
</comment>
<evidence type="ECO:0000256" key="1">
    <source>
        <dbReference type="ARBA" id="ARBA00006464"/>
    </source>
</evidence>
<keyword evidence="5" id="KW-1185">Reference proteome</keyword>
<dbReference type="STRING" id="332977.SAMN05421740_11366"/>
<keyword evidence="2" id="KW-0472">Membrane</keyword>
<dbReference type="Proteomes" id="UP000198916">
    <property type="component" value="Unassembled WGS sequence"/>
</dbReference>
<dbReference type="PANTHER" id="PTHR30576">
    <property type="entry name" value="COLANIC BIOSYNTHESIS UDP-GLUCOSE LIPID CARRIER TRANSFERASE"/>
    <property type="match status" value="1"/>
</dbReference>
<dbReference type="PANTHER" id="PTHR30576:SF0">
    <property type="entry name" value="UNDECAPRENYL-PHOSPHATE N-ACETYLGALACTOSAMINYL 1-PHOSPHATE TRANSFERASE-RELATED"/>
    <property type="match status" value="1"/>
</dbReference>